<dbReference type="AlphaFoldDB" id="A0A7I8WBC8"/>
<feature type="compositionally biased region" description="Basic residues" evidence="1">
    <location>
        <begin position="177"/>
        <end position="186"/>
    </location>
</feature>
<feature type="compositionally biased region" description="Basic and acidic residues" evidence="1">
    <location>
        <begin position="222"/>
        <end position="232"/>
    </location>
</feature>
<reference evidence="2 3" key="1">
    <citation type="submission" date="2020-08" db="EMBL/GenBank/DDBJ databases">
        <authorList>
            <person name="Hejnol A."/>
        </authorList>
    </citation>
    <scope>NUCLEOTIDE SEQUENCE [LARGE SCALE GENOMIC DNA]</scope>
</reference>
<feature type="region of interest" description="Disordered" evidence="1">
    <location>
        <begin position="90"/>
        <end position="156"/>
    </location>
</feature>
<proteinExistence type="predicted"/>
<feature type="compositionally biased region" description="Low complexity" evidence="1">
    <location>
        <begin position="202"/>
        <end position="211"/>
    </location>
</feature>
<feature type="compositionally biased region" description="Polar residues" evidence="1">
    <location>
        <begin position="191"/>
        <end position="201"/>
    </location>
</feature>
<feature type="region of interest" description="Disordered" evidence="1">
    <location>
        <begin position="1"/>
        <end position="22"/>
    </location>
</feature>
<feature type="compositionally biased region" description="Polar residues" evidence="1">
    <location>
        <begin position="95"/>
        <end position="104"/>
    </location>
</feature>
<name>A0A7I8WBC8_9ANNE</name>
<keyword evidence="3" id="KW-1185">Reference proteome</keyword>
<gene>
    <name evidence="2" type="ORF">DGYR_LOCUS12812</name>
</gene>
<sequence length="241" mass="27568">MDKKERPSSRGRAIMKELNERQRRLQNKELSLNVSEKKVESDIEQLVAESIASCPTNNSFSRPKPHVDSPIMLAGKWTFPKDSSPVVKLEGGSLDSCSTNSTIMEQEPQEEMSTEAREAIIAKEQAEKEEKKKRKEAVISSYQEKKNRRKPLSPRLQLHFPGFRIFNKPTFLAMARLNKKGKKSTKGKSTANESEMFTQTTLNKNDASDSLSLDDEIEDNMMNERQEQRMENDNDDDDNLI</sequence>
<evidence type="ECO:0000313" key="3">
    <source>
        <dbReference type="Proteomes" id="UP000549394"/>
    </source>
</evidence>
<feature type="compositionally biased region" description="Basic and acidic residues" evidence="1">
    <location>
        <begin position="114"/>
        <end position="130"/>
    </location>
</feature>
<evidence type="ECO:0000256" key="1">
    <source>
        <dbReference type="SAM" id="MobiDB-lite"/>
    </source>
</evidence>
<dbReference type="Proteomes" id="UP000549394">
    <property type="component" value="Unassembled WGS sequence"/>
</dbReference>
<feature type="region of interest" description="Disordered" evidence="1">
    <location>
        <begin position="177"/>
        <end position="241"/>
    </location>
</feature>
<organism evidence="2 3">
    <name type="scientific">Dimorphilus gyrociliatus</name>
    <dbReference type="NCBI Taxonomy" id="2664684"/>
    <lineage>
        <taxon>Eukaryota</taxon>
        <taxon>Metazoa</taxon>
        <taxon>Spiralia</taxon>
        <taxon>Lophotrochozoa</taxon>
        <taxon>Annelida</taxon>
        <taxon>Polychaeta</taxon>
        <taxon>Polychaeta incertae sedis</taxon>
        <taxon>Dinophilidae</taxon>
        <taxon>Dimorphilus</taxon>
    </lineage>
</organism>
<dbReference type="EMBL" id="CAJFCJ010000026">
    <property type="protein sequence ID" value="CAD5125436.1"/>
    <property type="molecule type" value="Genomic_DNA"/>
</dbReference>
<evidence type="ECO:0000313" key="2">
    <source>
        <dbReference type="EMBL" id="CAD5125436.1"/>
    </source>
</evidence>
<feature type="compositionally biased region" description="Acidic residues" evidence="1">
    <location>
        <begin position="212"/>
        <end position="221"/>
    </location>
</feature>
<comment type="caution">
    <text evidence="2">The sequence shown here is derived from an EMBL/GenBank/DDBJ whole genome shotgun (WGS) entry which is preliminary data.</text>
</comment>
<protein>
    <submittedName>
        <fullName evidence="2">Uncharacterized protein</fullName>
    </submittedName>
</protein>
<accession>A0A7I8WBC8</accession>